<dbReference type="Gene3D" id="3.50.50.100">
    <property type="match status" value="1"/>
</dbReference>
<evidence type="ECO:0000256" key="5">
    <source>
        <dbReference type="ARBA" id="ARBA00023002"/>
    </source>
</evidence>
<dbReference type="PANTHER" id="PTHR42913">
    <property type="entry name" value="APOPTOSIS-INDUCING FACTOR 1"/>
    <property type="match status" value="1"/>
</dbReference>
<keyword evidence="3" id="KW-0285">Flavoprotein</keyword>
<evidence type="ECO:0000313" key="8">
    <source>
        <dbReference type="Proteomes" id="UP000198778"/>
    </source>
</evidence>
<dbReference type="Proteomes" id="UP000198778">
    <property type="component" value="Unassembled WGS sequence"/>
</dbReference>
<evidence type="ECO:0000256" key="3">
    <source>
        <dbReference type="ARBA" id="ARBA00022630"/>
    </source>
</evidence>
<protein>
    <submittedName>
        <fullName evidence="7">NADH dehydrogenase</fullName>
    </submittedName>
</protein>
<evidence type="ECO:0000256" key="4">
    <source>
        <dbReference type="ARBA" id="ARBA00022827"/>
    </source>
</evidence>
<dbReference type="PRINTS" id="PR00368">
    <property type="entry name" value="FADPNR"/>
</dbReference>
<keyword evidence="5" id="KW-0560">Oxidoreductase</keyword>
<sequence>MNKKPKIVILGAGYGGMIVASRLQKSTVVKDAEVTLVNKHDYHYQTTWLHEPAAGTMHPDKTRMKIDSVIDTQKINFVKDTVVEIKREEKKVVLSNLELDYDYLVLGLGSVPETFGIPGVKEHAFSIRSVNSVRLIKDHMEYQFASYNKQDEKFEETLTFVVAGAGFTGIEFVGELTERIPELCEMYDIPREKVRLVSVEAAPTALPGFDEELVEYAMNVLESRGVEFMINTPIKEVREDGVLLNDDSFIKSSTVVWTTGVRGNPVVEKSGFDAMRGRIKVTDDLRSPEDENIFVIGDCSLIINEEINRPYPPTAQIAIQQAYTCANNLKALVEGKKELETFKPDIKGTVASLGGKEAIGIVGSRKVYGNSASVVKKMIDNRYLLMLGGMPLVIKKGKWKMF</sequence>
<feature type="domain" description="FAD/NAD(P)-binding" evidence="6">
    <location>
        <begin position="6"/>
        <end position="322"/>
    </location>
</feature>
<keyword evidence="8" id="KW-1185">Reference proteome</keyword>
<dbReference type="InterPro" id="IPR051169">
    <property type="entry name" value="NADH-Q_oxidoreductase"/>
</dbReference>
<dbReference type="PANTHER" id="PTHR42913:SF3">
    <property type="entry name" value="64 KDA MITOCHONDRIAL NADH DEHYDROGENASE (EUROFUNG)"/>
    <property type="match status" value="1"/>
</dbReference>
<evidence type="ECO:0000256" key="2">
    <source>
        <dbReference type="ARBA" id="ARBA00005272"/>
    </source>
</evidence>
<evidence type="ECO:0000259" key="6">
    <source>
        <dbReference type="Pfam" id="PF07992"/>
    </source>
</evidence>
<dbReference type="SUPFAM" id="SSF51905">
    <property type="entry name" value="FAD/NAD(P)-binding domain"/>
    <property type="match status" value="1"/>
</dbReference>
<evidence type="ECO:0000313" key="7">
    <source>
        <dbReference type="EMBL" id="SDO42795.1"/>
    </source>
</evidence>
<dbReference type="GO" id="GO:0003955">
    <property type="term" value="F:NAD(P)H dehydrogenase (quinone) activity"/>
    <property type="evidence" value="ECO:0007669"/>
    <property type="project" value="TreeGrafter"/>
</dbReference>
<dbReference type="STRING" id="745820.SAMN04488053_11378"/>
<dbReference type="Pfam" id="PF07992">
    <property type="entry name" value="Pyr_redox_2"/>
    <property type="match status" value="1"/>
</dbReference>
<comment type="similarity">
    <text evidence="2">Belongs to the NADH dehydrogenase family.</text>
</comment>
<dbReference type="EMBL" id="FNIL01000013">
    <property type="protein sequence ID" value="SDO42795.1"/>
    <property type="molecule type" value="Genomic_DNA"/>
</dbReference>
<gene>
    <name evidence="7" type="ORF">SAMN04488053_11378</name>
</gene>
<proteinExistence type="inferred from homology"/>
<dbReference type="GO" id="GO:0019646">
    <property type="term" value="P:aerobic electron transport chain"/>
    <property type="evidence" value="ECO:0007669"/>
    <property type="project" value="TreeGrafter"/>
</dbReference>
<dbReference type="InterPro" id="IPR023753">
    <property type="entry name" value="FAD/NAD-binding_dom"/>
</dbReference>
<accession>A0A1H0JG69</accession>
<comment type="cofactor">
    <cofactor evidence="1">
        <name>FAD</name>
        <dbReference type="ChEBI" id="CHEBI:57692"/>
    </cofactor>
</comment>
<dbReference type="OrthoDB" id="9781621at2"/>
<evidence type="ECO:0000256" key="1">
    <source>
        <dbReference type="ARBA" id="ARBA00001974"/>
    </source>
</evidence>
<name>A0A1H0JG69_9BACI</name>
<keyword evidence="4" id="KW-0274">FAD</keyword>
<dbReference type="RefSeq" id="WP_090843884.1">
    <property type="nucleotide sequence ID" value="NZ_FNIL01000013.1"/>
</dbReference>
<dbReference type="InterPro" id="IPR036188">
    <property type="entry name" value="FAD/NAD-bd_sf"/>
</dbReference>
<dbReference type="PRINTS" id="PR00411">
    <property type="entry name" value="PNDRDTASEI"/>
</dbReference>
<organism evidence="7 8">
    <name type="scientific">Alkalicoccus daliensis</name>
    <dbReference type="NCBI Taxonomy" id="745820"/>
    <lineage>
        <taxon>Bacteria</taxon>
        <taxon>Bacillati</taxon>
        <taxon>Bacillota</taxon>
        <taxon>Bacilli</taxon>
        <taxon>Bacillales</taxon>
        <taxon>Bacillaceae</taxon>
        <taxon>Alkalicoccus</taxon>
    </lineage>
</organism>
<dbReference type="AlphaFoldDB" id="A0A1H0JG69"/>
<reference evidence="8" key="1">
    <citation type="submission" date="2016-10" db="EMBL/GenBank/DDBJ databases">
        <authorList>
            <person name="Varghese N."/>
            <person name="Submissions S."/>
        </authorList>
    </citation>
    <scope>NUCLEOTIDE SEQUENCE [LARGE SCALE GENOMIC DNA]</scope>
    <source>
        <strain evidence="8">CGMCC 1.10369</strain>
    </source>
</reference>